<dbReference type="AlphaFoldDB" id="A0AAI9XN34"/>
<dbReference type="EMBL" id="MLGG01000026">
    <property type="protein sequence ID" value="KAK1454568.1"/>
    <property type="molecule type" value="Genomic_DNA"/>
</dbReference>
<comment type="caution">
    <text evidence="1">The sequence shown here is derived from an EMBL/GenBank/DDBJ whole genome shotgun (WGS) entry which is preliminary data.</text>
</comment>
<accession>A0AAI9XN34</accession>
<name>A0AAI9XN34_9PEZI</name>
<protein>
    <submittedName>
        <fullName evidence="1">Uncharacterized protein</fullName>
    </submittedName>
</protein>
<evidence type="ECO:0000313" key="1">
    <source>
        <dbReference type="EMBL" id="KAK1454568.1"/>
    </source>
</evidence>
<sequence>MPRHQRGGARPPRGRFAFALFSILSVSFPSRMQ</sequence>
<keyword evidence="2" id="KW-1185">Reference proteome</keyword>
<proteinExistence type="predicted"/>
<evidence type="ECO:0000313" key="2">
    <source>
        <dbReference type="Proteomes" id="UP001239795"/>
    </source>
</evidence>
<dbReference type="Proteomes" id="UP001239795">
    <property type="component" value="Unassembled WGS sequence"/>
</dbReference>
<reference evidence="1 2" key="1">
    <citation type="submission" date="2016-10" db="EMBL/GenBank/DDBJ databases">
        <title>The genome sequence of Colletotrichum fioriniae PJ7.</title>
        <authorList>
            <person name="Baroncelli R."/>
        </authorList>
    </citation>
    <scope>NUCLEOTIDE SEQUENCE [LARGE SCALE GENOMIC DNA]</scope>
    <source>
        <strain evidence="1">Col 31</strain>
    </source>
</reference>
<organism evidence="1 2">
    <name type="scientific">Colletotrichum melonis</name>
    <dbReference type="NCBI Taxonomy" id="1209925"/>
    <lineage>
        <taxon>Eukaryota</taxon>
        <taxon>Fungi</taxon>
        <taxon>Dikarya</taxon>
        <taxon>Ascomycota</taxon>
        <taxon>Pezizomycotina</taxon>
        <taxon>Sordariomycetes</taxon>
        <taxon>Hypocreomycetidae</taxon>
        <taxon>Glomerellales</taxon>
        <taxon>Glomerellaceae</taxon>
        <taxon>Colletotrichum</taxon>
        <taxon>Colletotrichum acutatum species complex</taxon>
    </lineage>
</organism>
<gene>
    <name evidence="1" type="ORF">CMEL01_16633</name>
</gene>